<organism evidence="7">
    <name type="scientific">Homalodisca liturata</name>
    <dbReference type="NCBI Taxonomy" id="320908"/>
    <lineage>
        <taxon>Eukaryota</taxon>
        <taxon>Metazoa</taxon>
        <taxon>Ecdysozoa</taxon>
        <taxon>Arthropoda</taxon>
        <taxon>Hexapoda</taxon>
        <taxon>Insecta</taxon>
        <taxon>Pterygota</taxon>
        <taxon>Neoptera</taxon>
        <taxon>Paraneoptera</taxon>
        <taxon>Hemiptera</taxon>
        <taxon>Auchenorrhyncha</taxon>
        <taxon>Membracoidea</taxon>
        <taxon>Cicadellidae</taxon>
        <taxon>Cicadellinae</taxon>
        <taxon>Proconiini</taxon>
        <taxon>Homalodisca</taxon>
    </lineage>
</organism>
<dbReference type="GO" id="GO:0016020">
    <property type="term" value="C:membrane"/>
    <property type="evidence" value="ECO:0007669"/>
    <property type="project" value="UniProtKB-SubCell"/>
</dbReference>
<keyword evidence="3 5" id="KW-1133">Transmembrane helix</keyword>
<dbReference type="PANTHER" id="PTHR15407">
    <property type="entry name" value="FUKUTIN-RELATED"/>
    <property type="match status" value="1"/>
</dbReference>
<evidence type="ECO:0000256" key="3">
    <source>
        <dbReference type="ARBA" id="ARBA00022989"/>
    </source>
</evidence>
<dbReference type="EMBL" id="GECU01001330">
    <property type="protein sequence ID" value="JAT06377.1"/>
    <property type="molecule type" value="Transcribed_RNA"/>
</dbReference>
<comment type="subcellular location">
    <subcellularLocation>
        <location evidence="1">Membrane</location>
        <topology evidence="1">Single-pass membrane protein</topology>
    </subcellularLocation>
</comment>
<dbReference type="AlphaFoldDB" id="A0A1B6HZ74"/>
<feature type="transmembrane region" description="Helical" evidence="5">
    <location>
        <begin position="42"/>
        <end position="66"/>
    </location>
</feature>
<sequence length="486" mass="56347">MQFKHRLLYNHYTITMSFLRRFYQIFRYLFSCLPFQTKSFNLVCFYVGVVCLALQFFIFMILLYTLDGGAISSSTILSRKCSVNIQEDLKTLSSFSFDLGFNLILLDKEIIKEESNQNTSKKLIYCTLCKPILMAVDSTALIDVRKQLLSKLVDHGFVPVTFYNSHPLQRIPELNHIETVIFVQRTAIFQIVIFHPREDNTWWFGDIHSDTTYEVKLASLNLTLQEIDLMKTEGAVEKFEMIPTSLSEESTLIQPKDVSTVLSDINNSKFIECNLTRATLFHNKFGSDKSPEAVRFRHKVWKMLSRVKTILDSLGIVFWLSSGTALGYFRECDIIAHSKDVDIGVWASSYSDRIITEMHDHGFHLKISLGFPNDSLELSFIDQSGIKLDIFFFYKEDNNHYWNGGTQVKSGKKFKYTFPKFTLCWTIFKDLRVRVPCETEAYIRANYGPNWFTPVKTWDWKTSPANVLPNGVWKQEQLADAIKLFV</sequence>
<name>A0A1B6HZ74_9HEMI</name>
<dbReference type="InterPro" id="IPR045587">
    <property type="entry name" value="FKTN_N"/>
</dbReference>
<evidence type="ECO:0000256" key="4">
    <source>
        <dbReference type="ARBA" id="ARBA00023136"/>
    </source>
</evidence>
<protein>
    <recommendedName>
        <fullName evidence="6">Ribitol-5-phosphate transferase FKTN N-terminal domain-containing protein</fullName>
    </recommendedName>
</protein>
<dbReference type="InterPro" id="IPR009644">
    <property type="entry name" value="FKTN/MNN4/W02B3.4-1"/>
</dbReference>
<proteinExistence type="predicted"/>
<keyword evidence="4 5" id="KW-0472">Membrane</keyword>
<dbReference type="PANTHER" id="PTHR15407:SF28">
    <property type="entry name" value="RIBITOL-5-PHOSPHATE TRANSFERASE FKTN"/>
    <property type="match status" value="1"/>
</dbReference>
<evidence type="ECO:0000256" key="2">
    <source>
        <dbReference type="ARBA" id="ARBA00022692"/>
    </source>
</evidence>
<feature type="domain" description="Ribitol-5-phosphate transferase FKTN N-terminal" evidence="6">
    <location>
        <begin position="102"/>
        <end position="300"/>
    </location>
</feature>
<evidence type="ECO:0000259" key="6">
    <source>
        <dbReference type="Pfam" id="PF19737"/>
    </source>
</evidence>
<dbReference type="EMBL" id="GECU01027728">
    <property type="protein sequence ID" value="JAS79978.1"/>
    <property type="molecule type" value="Transcribed_RNA"/>
</dbReference>
<reference evidence="7" key="1">
    <citation type="submission" date="2015-11" db="EMBL/GenBank/DDBJ databases">
        <title>De novo transcriptome assembly of four potential Pierce s Disease insect vectors from Arizona vineyards.</title>
        <authorList>
            <person name="Tassone E.E."/>
        </authorList>
    </citation>
    <scope>NUCLEOTIDE SEQUENCE</scope>
</reference>
<evidence type="ECO:0000313" key="7">
    <source>
        <dbReference type="EMBL" id="JAS79978.1"/>
    </source>
</evidence>
<gene>
    <name evidence="8" type="ORF">g.20572</name>
    <name evidence="7" type="ORF">g.20573</name>
</gene>
<evidence type="ECO:0000256" key="5">
    <source>
        <dbReference type="SAM" id="Phobius"/>
    </source>
</evidence>
<accession>A0A1B6HZ74</accession>
<evidence type="ECO:0000256" key="1">
    <source>
        <dbReference type="ARBA" id="ARBA00004167"/>
    </source>
</evidence>
<keyword evidence="2 5" id="KW-0812">Transmembrane</keyword>
<dbReference type="Pfam" id="PF19737">
    <property type="entry name" value="FKTN_N"/>
    <property type="match status" value="1"/>
</dbReference>
<evidence type="ECO:0000313" key="8">
    <source>
        <dbReference type="EMBL" id="JAT06377.1"/>
    </source>
</evidence>